<keyword evidence="3" id="KW-1185">Reference proteome</keyword>
<reference evidence="2" key="1">
    <citation type="submission" date="2023-06" db="EMBL/GenBank/DDBJ databases">
        <title>Genome-scale phylogeny and comparative genomics of the fungal order Sordariales.</title>
        <authorList>
            <consortium name="Lawrence Berkeley National Laboratory"/>
            <person name="Hensen N."/>
            <person name="Bonometti L."/>
            <person name="Westerberg I."/>
            <person name="Brannstrom I.O."/>
            <person name="Guillou S."/>
            <person name="Cros-Aarteil S."/>
            <person name="Calhoun S."/>
            <person name="Haridas S."/>
            <person name="Kuo A."/>
            <person name="Mondo S."/>
            <person name="Pangilinan J."/>
            <person name="Riley R."/>
            <person name="Labutti K."/>
            <person name="Andreopoulos B."/>
            <person name="Lipzen A."/>
            <person name="Chen C."/>
            <person name="Yanf M."/>
            <person name="Daum C."/>
            <person name="Ng V."/>
            <person name="Clum A."/>
            <person name="Steindorff A."/>
            <person name="Ohm R."/>
            <person name="Martin F."/>
            <person name="Silar P."/>
            <person name="Natvig D."/>
            <person name="Lalanne C."/>
            <person name="Gautier V."/>
            <person name="Ament-Velasquez S.L."/>
            <person name="Kruys A."/>
            <person name="Hutchinson M.I."/>
            <person name="Powell A.J."/>
            <person name="Barry K."/>
            <person name="Miller A.N."/>
            <person name="Grigoriev I.V."/>
            <person name="Debuchy R."/>
            <person name="Gladieux P."/>
            <person name="Thoren M.H."/>
            <person name="Johannesson H."/>
        </authorList>
    </citation>
    <scope>NUCLEOTIDE SEQUENCE</scope>
    <source>
        <strain evidence="2">SMH2532-1</strain>
    </source>
</reference>
<dbReference type="Proteomes" id="UP001174936">
    <property type="component" value="Unassembled WGS sequence"/>
</dbReference>
<organism evidence="2 3">
    <name type="scientific">Cercophora newfieldiana</name>
    <dbReference type="NCBI Taxonomy" id="92897"/>
    <lineage>
        <taxon>Eukaryota</taxon>
        <taxon>Fungi</taxon>
        <taxon>Dikarya</taxon>
        <taxon>Ascomycota</taxon>
        <taxon>Pezizomycotina</taxon>
        <taxon>Sordariomycetes</taxon>
        <taxon>Sordariomycetidae</taxon>
        <taxon>Sordariales</taxon>
        <taxon>Lasiosphaeriaceae</taxon>
        <taxon>Cercophora</taxon>
    </lineage>
</organism>
<gene>
    <name evidence="2" type="ORF">B0T16DRAFT_460837</name>
</gene>
<evidence type="ECO:0000256" key="1">
    <source>
        <dbReference type="SAM" id="MobiDB-lite"/>
    </source>
</evidence>
<feature type="compositionally biased region" description="Basic and acidic residues" evidence="1">
    <location>
        <begin position="95"/>
        <end position="114"/>
    </location>
</feature>
<name>A0AA39XV43_9PEZI</name>
<accession>A0AA39XV43</accession>
<feature type="compositionally biased region" description="Polar residues" evidence="1">
    <location>
        <begin position="65"/>
        <end position="78"/>
    </location>
</feature>
<dbReference type="EMBL" id="JAULSV010000006">
    <property type="protein sequence ID" value="KAK0640674.1"/>
    <property type="molecule type" value="Genomic_DNA"/>
</dbReference>
<sequence>MDARSKADEGKIGALESKVDTLQASIESGQQQIMSDQEQIMAALCDMARPSVSPGSQDADRFETHGSQWSIYNASPRNHGSKRPAGSPSPSMKSPDPKRAKDVSPTRWADDISGSRRSSISLSSISLTGLFENGYIPTEPARAPSPSDVLLDSIRRRNAEIQARVAAGKAARAANAAAGPSAGCMVDDEAANGPSTGGTFNGEPEA</sequence>
<dbReference type="AlphaFoldDB" id="A0AA39XV43"/>
<evidence type="ECO:0000313" key="2">
    <source>
        <dbReference type="EMBL" id="KAK0640674.1"/>
    </source>
</evidence>
<proteinExistence type="predicted"/>
<feature type="region of interest" description="Disordered" evidence="1">
    <location>
        <begin position="187"/>
        <end position="206"/>
    </location>
</feature>
<evidence type="ECO:0000313" key="3">
    <source>
        <dbReference type="Proteomes" id="UP001174936"/>
    </source>
</evidence>
<comment type="caution">
    <text evidence="2">The sequence shown here is derived from an EMBL/GenBank/DDBJ whole genome shotgun (WGS) entry which is preliminary data.</text>
</comment>
<protein>
    <submittedName>
        <fullName evidence="2">Uncharacterized protein</fullName>
    </submittedName>
</protein>
<feature type="region of interest" description="Disordered" evidence="1">
    <location>
        <begin position="47"/>
        <end position="119"/>
    </location>
</feature>